<evidence type="ECO:0000259" key="1">
    <source>
        <dbReference type="PROSITE" id="PS51186"/>
    </source>
</evidence>
<dbReference type="InterPro" id="IPR000182">
    <property type="entry name" value="GNAT_dom"/>
</dbReference>
<reference evidence="2 3" key="1">
    <citation type="submission" date="2020-01" db="EMBL/GenBank/DDBJ databases">
        <title>Complete and circular genome sequences of six lactobacillus isolates from horses.</title>
        <authorList>
            <person name="Hassan H.M."/>
        </authorList>
    </citation>
    <scope>NUCLEOTIDE SEQUENCE [LARGE SCALE GENOMIC DNA]</scope>
    <source>
        <strain evidence="2 3">1A</strain>
    </source>
</reference>
<dbReference type="KEGG" id="lsw:GTO87_08005"/>
<dbReference type="EMBL" id="CP047418">
    <property type="protein sequence ID" value="QLL78528.1"/>
    <property type="molecule type" value="Genomic_DNA"/>
</dbReference>
<dbReference type="Proteomes" id="UP000510886">
    <property type="component" value="Chromosome"/>
</dbReference>
<evidence type="ECO:0000313" key="2">
    <source>
        <dbReference type="EMBL" id="QLL78528.1"/>
    </source>
</evidence>
<dbReference type="AlphaFoldDB" id="A0A7H9ELC4"/>
<accession>A0A7H9ELC4</accession>
<dbReference type="PANTHER" id="PTHR43233">
    <property type="entry name" value="FAMILY N-ACETYLTRANSFERASE, PUTATIVE (AFU_ORTHOLOGUE AFUA_6G03350)-RELATED"/>
    <property type="match status" value="1"/>
</dbReference>
<dbReference type="PANTHER" id="PTHR43233:SF1">
    <property type="entry name" value="FAMILY N-ACETYLTRANSFERASE, PUTATIVE (AFU_ORTHOLOGUE AFUA_6G03350)-RELATED"/>
    <property type="match status" value="1"/>
</dbReference>
<dbReference type="SUPFAM" id="SSF55729">
    <property type="entry name" value="Acyl-CoA N-acyltransferases (Nat)"/>
    <property type="match status" value="1"/>
</dbReference>
<dbReference type="CDD" id="cd04301">
    <property type="entry name" value="NAT_SF"/>
    <property type="match status" value="1"/>
</dbReference>
<keyword evidence="2" id="KW-0808">Transferase</keyword>
<dbReference type="InterPro" id="IPR053144">
    <property type="entry name" value="Acetyltransferase_Butenolide"/>
</dbReference>
<dbReference type="InterPro" id="IPR016181">
    <property type="entry name" value="Acyl_CoA_acyltransferase"/>
</dbReference>
<dbReference type="Gene3D" id="3.40.630.30">
    <property type="match status" value="1"/>
</dbReference>
<protein>
    <submittedName>
        <fullName evidence="2">GNAT family N-acetyltransferase</fullName>
    </submittedName>
</protein>
<proteinExistence type="predicted"/>
<organism evidence="2 3">
    <name type="scientific">Ligilactobacillus saerimneri</name>
    <dbReference type="NCBI Taxonomy" id="228229"/>
    <lineage>
        <taxon>Bacteria</taxon>
        <taxon>Bacillati</taxon>
        <taxon>Bacillota</taxon>
        <taxon>Bacilli</taxon>
        <taxon>Lactobacillales</taxon>
        <taxon>Lactobacillaceae</taxon>
        <taxon>Ligilactobacillus</taxon>
    </lineage>
</organism>
<gene>
    <name evidence="2" type="ORF">GTO87_08005</name>
</gene>
<sequence>MEMVVNPKLNRSELITFFDSAGWDKENIENLRKGLKKSHVIAAFEEGKLVGLVRAISDYATTAYIQDLLVLPEYEDSQLGADLIRHSVRYFDSLNHIAVLSARADDKTDRFFRYLGFDKEQDIGYGAYVLK</sequence>
<evidence type="ECO:0000313" key="3">
    <source>
        <dbReference type="Proteomes" id="UP000510886"/>
    </source>
</evidence>
<feature type="domain" description="N-acetyltransferase" evidence="1">
    <location>
        <begin position="2"/>
        <end position="131"/>
    </location>
</feature>
<name>A0A7H9ELC4_9LACO</name>
<dbReference type="PROSITE" id="PS51186">
    <property type="entry name" value="GNAT"/>
    <property type="match status" value="1"/>
</dbReference>
<dbReference type="GO" id="GO:0016747">
    <property type="term" value="F:acyltransferase activity, transferring groups other than amino-acyl groups"/>
    <property type="evidence" value="ECO:0007669"/>
    <property type="project" value="InterPro"/>
</dbReference>
<dbReference type="Pfam" id="PF00583">
    <property type="entry name" value="Acetyltransf_1"/>
    <property type="match status" value="1"/>
</dbReference>
<dbReference type="RefSeq" id="WP_180848708.1">
    <property type="nucleotide sequence ID" value="NZ_CANCVW010000003.1"/>
</dbReference>